<dbReference type="CDD" id="cd00106">
    <property type="entry name" value="KISc"/>
    <property type="match status" value="1"/>
</dbReference>
<dbReference type="PANTHER" id="PTHR47969:SF15">
    <property type="entry name" value="CHROMOSOME-ASSOCIATED KINESIN KIF4A-RELATED"/>
    <property type="match status" value="1"/>
</dbReference>
<evidence type="ECO:0000256" key="6">
    <source>
        <dbReference type="PROSITE-ProRule" id="PRU00283"/>
    </source>
</evidence>
<dbReference type="GeneID" id="20643445"/>
<dbReference type="GO" id="GO:0005875">
    <property type="term" value="C:microtubule associated complex"/>
    <property type="evidence" value="ECO:0007669"/>
    <property type="project" value="TreeGrafter"/>
</dbReference>
<feature type="binding site" evidence="6">
    <location>
        <begin position="59"/>
        <end position="66"/>
    </location>
    <ligand>
        <name>ATP</name>
        <dbReference type="ChEBI" id="CHEBI:30616"/>
    </ligand>
</feature>
<evidence type="ECO:0000313" key="12">
    <source>
        <dbReference type="Proteomes" id="UP000002640"/>
    </source>
</evidence>
<feature type="coiled-coil region" evidence="8">
    <location>
        <begin position="401"/>
        <end position="428"/>
    </location>
</feature>
<evidence type="ECO:0000259" key="10">
    <source>
        <dbReference type="PROSITE" id="PS50067"/>
    </source>
</evidence>
<evidence type="ECO:0000313" key="11">
    <source>
        <dbReference type="EMBL" id="EGZ25548.1"/>
    </source>
</evidence>
<keyword evidence="4 6" id="KW-0067">ATP-binding</keyword>
<dbReference type="Gene3D" id="3.40.850.10">
    <property type="entry name" value="Kinesin motor domain"/>
    <property type="match status" value="1"/>
</dbReference>
<accession>G4YVI5</accession>
<dbReference type="SMART" id="SM00129">
    <property type="entry name" value="KISc"/>
    <property type="match status" value="1"/>
</dbReference>
<gene>
    <name evidence="11" type="ORF">PHYSODRAFT_311969</name>
</gene>
<dbReference type="PANTHER" id="PTHR47969">
    <property type="entry name" value="CHROMOSOME-ASSOCIATED KINESIN KIF4A-RELATED"/>
    <property type="match status" value="1"/>
</dbReference>
<dbReference type="RefSeq" id="XP_009520836.1">
    <property type="nucleotide sequence ID" value="XM_009522541.1"/>
</dbReference>
<protein>
    <recommendedName>
        <fullName evidence="7">Kinesin-like protein</fullName>
    </recommendedName>
</protein>
<evidence type="ECO:0000256" key="7">
    <source>
        <dbReference type="RuleBase" id="RU000394"/>
    </source>
</evidence>
<keyword evidence="6 7" id="KW-0505">Motor protein</keyword>
<dbReference type="KEGG" id="psoj:PHYSODRAFT_311969"/>
<dbReference type="InterPro" id="IPR027417">
    <property type="entry name" value="P-loop_NTPase"/>
</dbReference>
<sequence length="629" mass="69360">MSSHGIQVSCRSISGGIAYSCFDGVYPAHATQEQVFEAIGRPFVADLLAGYNCTIIAYGQTGSGKTYTTVGGSTSDTRGLIPRAMEAILEETAAIYSTEYDVSLTASFVEIYQERLRDLLLPHSSRPLRLREDKDHNVHVEGASEISISTVAGGMAVLSRGTAQRSTGSTLMNADSSRSHSVLVLTLAKKHLASGTKVRGKMCIVDLAGSEKVLKTAATGVRMEEAKHINRSLSALGNVINALTDEKVKHIPYRDSKLTRLLQTSLGGNAKTHLLLTCSANSQHMEETLSTLRFGSRAKNIQNSPHVNNENIGAAAEYSEMLSTLQSKIENLHSYIRQLENSRCQACRARGSAEMQSLRQALANMMRDHEVQQHAHHVARTVMDVTEQQLDSRHRIQQQTIERQELELRDALATISRLEQKMTLLEESSRGISAELHHLRGQQHQQHEGENAEVEILRRQLDLSTKQAKQFQAKLVASRQEQDGVADLKELLMRKEHELKSLRSEVEVLRSKKLPVALPSTFVPVGLPSPHRSPQTRPVTAVDFKALANTSRGDSKLANRARNSASSTTRPFRARLVGLLNSLEEETTAFKELVVETKERTLSRSGSRPRRQLPCLEALSSTVPAPPTP</sequence>
<feature type="domain" description="Kinesin motor" evidence="10">
    <location>
        <begin position="1"/>
        <end position="301"/>
    </location>
</feature>
<keyword evidence="5 8" id="KW-0175">Coiled coil</keyword>
<dbReference type="GO" id="GO:0005524">
    <property type="term" value="F:ATP binding"/>
    <property type="evidence" value="ECO:0007669"/>
    <property type="project" value="UniProtKB-UniRule"/>
</dbReference>
<keyword evidence="3 6" id="KW-0547">Nucleotide-binding</keyword>
<name>G4YVI5_PHYSP</name>
<dbReference type="GO" id="GO:0051231">
    <property type="term" value="P:spindle elongation"/>
    <property type="evidence" value="ECO:0007669"/>
    <property type="project" value="TreeGrafter"/>
</dbReference>
<evidence type="ECO:0000256" key="9">
    <source>
        <dbReference type="SAM" id="MobiDB-lite"/>
    </source>
</evidence>
<dbReference type="InParanoid" id="G4YVI5"/>
<feature type="region of interest" description="Disordered" evidence="9">
    <location>
        <begin position="598"/>
        <end position="629"/>
    </location>
</feature>
<dbReference type="AlphaFoldDB" id="G4YVI5"/>
<dbReference type="GO" id="GO:0005874">
    <property type="term" value="C:microtubule"/>
    <property type="evidence" value="ECO:0007669"/>
    <property type="project" value="UniProtKB-KW"/>
</dbReference>
<keyword evidence="12" id="KW-1185">Reference proteome</keyword>
<dbReference type="GO" id="GO:0007052">
    <property type="term" value="P:mitotic spindle organization"/>
    <property type="evidence" value="ECO:0007669"/>
    <property type="project" value="TreeGrafter"/>
</dbReference>
<feature type="coiled-coil region" evidence="8">
    <location>
        <begin position="454"/>
        <end position="512"/>
    </location>
</feature>
<evidence type="ECO:0000256" key="4">
    <source>
        <dbReference type="ARBA" id="ARBA00022840"/>
    </source>
</evidence>
<dbReference type="GO" id="GO:0008017">
    <property type="term" value="F:microtubule binding"/>
    <property type="evidence" value="ECO:0007669"/>
    <property type="project" value="InterPro"/>
</dbReference>
<dbReference type="OMA" id="QINEKHR"/>
<keyword evidence="7" id="KW-0493">Microtubule</keyword>
<evidence type="ECO:0000256" key="5">
    <source>
        <dbReference type="ARBA" id="ARBA00023054"/>
    </source>
</evidence>
<dbReference type="InterPro" id="IPR001752">
    <property type="entry name" value="Kinesin_motor_dom"/>
</dbReference>
<keyword evidence="2" id="KW-0963">Cytoplasm</keyword>
<dbReference type="STRING" id="1094619.G4YVI5"/>
<dbReference type="SMR" id="G4YVI5"/>
<evidence type="ECO:0000256" key="3">
    <source>
        <dbReference type="ARBA" id="ARBA00022741"/>
    </source>
</evidence>
<dbReference type="PRINTS" id="PR00380">
    <property type="entry name" value="KINESINHEAVY"/>
</dbReference>
<evidence type="ECO:0000256" key="1">
    <source>
        <dbReference type="ARBA" id="ARBA00004496"/>
    </source>
</evidence>
<dbReference type="InterPro" id="IPR019821">
    <property type="entry name" value="Kinesin_motor_CS"/>
</dbReference>
<dbReference type="SUPFAM" id="SSF52540">
    <property type="entry name" value="P-loop containing nucleoside triphosphate hydrolases"/>
    <property type="match status" value="1"/>
</dbReference>
<dbReference type="InterPro" id="IPR036961">
    <property type="entry name" value="Kinesin_motor_dom_sf"/>
</dbReference>
<dbReference type="Pfam" id="PF00225">
    <property type="entry name" value="Kinesin"/>
    <property type="match status" value="1"/>
</dbReference>
<reference evidence="11 12" key="1">
    <citation type="journal article" date="2006" name="Science">
        <title>Phytophthora genome sequences uncover evolutionary origins and mechanisms of pathogenesis.</title>
        <authorList>
            <person name="Tyler B.M."/>
            <person name="Tripathy S."/>
            <person name="Zhang X."/>
            <person name="Dehal P."/>
            <person name="Jiang R.H."/>
            <person name="Aerts A."/>
            <person name="Arredondo F.D."/>
            <person name="Baxter L."/>
            <person name="Bensasson D."/>
            <person name="Beynon J.L."/>
            <person name="Chapman J."/>
            <person name="Damasceno C.M."/>
            <person name="Dorrance A.E."/>
            <person name="Dou D."/>
            <person name="Dickerman A.W."/>
            <person name="Dubchak I.L."/>
            <person name="Garbelotto M."/>
            <person name="Gijzen M."/>
            <person name="Gordon S.G."/>
            <person name="Govers F."/>
            <person name="Grunwald N.J."/>
            <person name="Huang W."/>
            <person name="Ivors K.L."/>
            <person name="Jones R.W."/>
            <person name="Kamoun S."/>
            <person name="Krampis K."/>
            <person name="Lamour K.H."/>
            <person name="Lee M.K."/>
            <person name="McDonald W.H."/>
            <person name="Medina M."/>
            <person name="Meijer H.J."/>
            <person name="Nordberg E.K."/>
            <person name="Maclean D.J."/>
            <person name="Ospina-Giraldo M.D."/>
            <person name="Morris P.F."/>
            <person name="Phuntumart V."/>
            <person name="Putnam N.H."/>
            <person name="Rash S."/>
            <person name="Rose J.K."/>
            <person name="Sakihama Y."/>
            <person name="Salamov A.A."/>
            <person name="Savidor A."/>
            <person name="Scheuring C.F."/>
            <person name="Smith B.M."/>
            <person name="Sobral B.W."/>
            <person name="Terry A."/>
            <person name="Torto-Alalibo T.A."/>
            <person name="Win J."/>
            <person name="Xu Z."/>
            <person name="Zhang H."/>
            <person name="Grigoriev I.V."/>
            <person name="Rokhsar D.S."/>
            <person name="Boore J.L."/>
        </authorList>
    </citation>
    <scope>NUCLEOTIDE SEQUENCE [LARGE SCALE GENOMIC DNA]</scope>
    <source>
        <strain evidence="11 12">P6497</strain>
    </source>
</reference>
<evidence type="ECO:0000256" key="2">
    <source>
        <dbReference type="ARBA" id="ARBA00022490"/>
    </source>
</evidence>
<dbReference type="GO" id="GO:0005737">
    <property type="term" value="C:cytoplasm"/>
    <property type="evidence" value="ECO:0007669"/>
    <property type="project" value="UniProtKB-SubCell"/>
</dbReference>
<dbReference type="PROSITE" id="PS50067">
    <property type="entry name" value="KINESIN_MOTOR_2"/>
    <property type="match status" value="1"/>
</dbReference>
<dbReference type="GO" id="GO:0003777">
    <property type="term" value="F:microtubule motor activity"/>
    <property type="evidence" value="ECO:0007669"/>
    <property type="project" value="InterPro"/>
</dbReference>
<proteinExistence type="inferred from homology"/>
<dbReference type="GO" id="GO:0007018">
    <property type="term" value="P:microtubule-based movement"/>
    <property type="evidence" value="ECO:0007669"/>
    <property type="project" value="InterPro"/>
</dbReference>
<evidence type="ECO:0000256" key="8">
    <source>
        <dbReference type="SAM" id="Coils"/>
    </source>
</evidence>
<dbReference type="InterPro" id="IPR027640">
    <property type="entry name" value="Kinesin-like_fam"/>
</dbReference>
<comment type="similarity">
    <text evidence="6 7">Belongs to the TRAFAC class myosin-kinesin ATPase superfamily. Kinesin family.</text>
</comment>
<dbReference type="Proteomes" id="UP000002640">
    <property type="component" value="Unassembled WGS sequence"/>
</dbReference>
<comment type="subcellular location">
    <subcellularLocation>
        <location evidence="1">Cytoplasm</location>
    </subcellularLocation>
</comment>
<dbReference type="PROSITE" id="PS00411">
    <property type="entry name" value="KINESIN_MOTOR_1"/>
    <property type="match status" value="1"/>
</dbReference>
<dbReference type="EMBL" id="JH159152">
    <property type="protein sequence ID" value="EGZ25548.1"/>
    <property type="molecule type" value="Genomic_DNA"/>
</dbReference>
<organism evidence="11 12">
    <name type="scientific">Phytophthora sojae (strain P6497)</name>
    <name type="common">Soybean stem and root rot agent</name>
    <name type="synonym">Phytophthora megasperma f. sp. glycines</name>
    <dbReference type="NCBI Taxonomy" id="1094619"/>
    <lineage>
        <taxon>Eukaryota</taxon>
        <taxon>Sar</taxon>
        <taxon>Stramenopiles</taxon>
        <taxon>Oomycota</taxon>
        <taxon>Peronosporomycetes</taxon>
        <taxon>Peronosporales</taxon>
        <taxon>Peronosporaceae</taxon>
        <taxon>Phytophthora</taxon>
    </lineage>
</organism>